<evidence type="ECO:0000313" key="7">
    <source>
        <dbReference type="EMBL" id="RJP58904.1"/>
    </source>
</evidence>
<dbReference type="Pfam" id="PF00312">
    <property type="entry name" value="Ribosomal_S15"/>
    <property type="match status" value="1"/>
</dbReference>
<gene>
    <name evidence="4" type="primary">rpsO</name>
    <name evidence="7" type="ORF">C4541_07240</name>
</gene>
<dbReference type="Gene3D" id="1.10.287.10">
    <property type="entry name" value="S15/NS1, RNA-binding"/>
    <property type="match status" value="1"/>
</dbReference>
<protein>
    <recommendedName>
        <fullName evidence="4">Small ribosomal subunit protein uS15</fullName>
    </recommendedName>
</protein>
<comment type="subunit">
    <text evidence="3 4">Part of the 30S ribosomal subunit. Forms a bridge to the 50S subunit in the 70S ribosome, contacting the 23S rRNA.</text>
</comment>
<dbReference type="PANTHER" id="PTHR23321">
    <property type="entry name" value="RIBOSOMAL PROTEIN S15, BACTERIAL AND ORGANELLAR"/>
    <property type="match status" value="1"/>
</dbReference>
<dbReference type="Gene3D" id="6.10.250.3130">
    <property type="match status" value="1"/>
</dbReference>
<dbReference type="PANTHER" id="PTHR23321:SF26">
    <property type="entry name" value="SMALL RIBOSOMAL SUBUNIT PROTEIN US15M"/>
    <property type="match status" value="1"/>
</dbReference>
<dbReference type="CDD" id="cd00353">
    <property type="entry name" value="Ribosomal_S15p_S13e"/>
    <property type="match status" value="1"/>
</dbReference>
<evidence type="ECO:0000256" key="4">
    <source>
        <dbReference type="HAMAP-Rule" id="MF_01343"/>
    </source>
</evidence>
<name>A0A3A4QYN3_9BACT</name>
<dbReference type="GO" id="GO:0019843">
    <property type="term" value="F:rRNA binding"/>
    <property type="evidence" value="ECO:0007669"/>
    <property type="project" value="UniProtKB-UniRule"/>
</dbReference>
<evidence type="ECO:0000256" key="5">
    <source>
        <dbReference type="RuleBase" id="RU003919"/>
    </source>
</evidence>
<evidence type="ECO:0000256" key="2">
    <source>
        <dbReference type="ARBA" id="ARBA00023274"/>
    </source>
</evidence>
<reference evidence="7 8" key="1">
    <citation type="journal article" date="2017" name="ISME J.">
        <title>Energy and carbon metabolisms in a deep terrestrial subsurface fluid microbial community.</title>
        <authorList>
            <person name="Momper L."/>
            <person name="Jungbluth S.P."/>
            <person name="Lee M.D."/>
            <person name="Amend J.P."/>
        </authorList>
    </citation>
    <scope>NUCLEOTIDE SEQUENCE [LARGE SCALE GENOMIC DNA]</scope>
    <source>
        <strain evidence="7">SURF_26</strain>
    </source>
</reference>
<dbReference type="EMBL" id="QZJZ01000059">
    <property type="protein sequence ID" value="RJP58904.1"/>
    <property type="molecule type" value="Genomic_DNA"/>
</dbReference>
<dbReference type="SMART" id="SM01387">
    <property type="entry name" value="Ribosomal_S15"/>
    <property type="match status" value="1"/>
</dbReference>
<accession>A0A3A4QYN3</accession>
<dbReference type="InterPro" id="IPR005290">
    <property type="entry name" value="Ribosomal_uS15_bac-type"/>
</dbReference>
<dbReference type="GO" id="GO:0006412">
    <property type="term" value="P:translation"/>
    <property type="evidence" value="ECO:0007669"/>
    <property type="project" value="UniProtKB-UniRule"/>
</dbReference>
<dbReference type="HAMAP" id="MF_01343_B">
    <property type="entry name" value="Ribosomal_uS15_B"/>
    <property type="match status" value="1"/>
</dbReference>
<comment type="similarity">
    <text evidence="4 5">Belongs to the universal ribosomal protein uS15 family.</text>
</comment>
<evidence type="ECO:0000256" key="6">
    <source>
        <dbReference type="RuleBase" id="RU004524"/>
    </source>
</evidence>
<dbReference type="FunFam" id="1.10.287.10:FF:000002">
    <property type="entry name" value="30S ribosomal protein S15"/>
    <property type="match status" value="1"/>
</dbReference>
<dbReference type="SUPFAM" id="SSF47060">
    <property type="entry name" value="S15/NS1 RNA-binding domain"/>
    <property type="match status" value="1"/>
</dbReference>
<dbReference type="PROSITE" id="PS00362">
    <property type="entry name" value="RIBOSOMAL_S15"/>
    <property type="match status" value="1"/>
</dbReference>
<dbReference type="Proteomes" id="UP000266426">
    <property type="component" value="Unassembled WGS sequence"/>
</dbReference>
<dbReference type="GO" id="GO:0003735">
    <property type="term" value="F:structural constituent of ribosome"/>
    <property type="evidence" value="ECO:0007669"/>
    <property type="project" value="InterPro"/>
</dbReference>
<keyword evidence="1 4" id="KW-0689">Ribosomal protein</keyword>
<evidence type="ECO:0000313" key="8">
    <source>
        <dbReference type="Proteomes" id="UP000266426"/>
    </source>
</evidence>
<organism evidence="7 8">
    <name type="scientific">Candidatus Auribacter fodinae</name>
    <dbReference type="NCBI Taxonomy" id="2093366"/>
    <lineage>
        <taxon>Bacteria</taxon>
        <taxon>Pseudomonadati</taxon>
        <taxon>Candidatus Auribacterota</taxon>
        <taxon>Candidatus Auribacteria</taxon>
        <taxon>Candidatus Auribacterales</taxon>
        <taxon>Candidatus Auribacteraceae</taxon>
        <taxon>Candidatus Auribacter</taxon>
    </lineage>
</organism>
<keyword evidence="2 4" id="KW-0687">Ribonucleoprotein</keyword>
<comment type="function">
    <text evidence="4">Forms an intersubunit bridge (bridge B4) with the 23S rRNA of the 50S subunit in the ribosome.</text>
</comment>
<keyword evidence="4 6" id="KW-0699">rRNA-binding</keyword>
<evidence type="ECO:0000256" key="3">
    <source>
        <dbReference type="ARBA" id="ARBA00064542"/>
    </source>
</evidence>
<dbReference type="InterPro" id="IPR009068">
    <property type="entry name" value="uS15_NS1_RNA-bd_sf"/>
</dbReference>
<evidence type="ECO:0000256" key="1">
    <source>
        <dbReference type="ARBA" id="ARBA00022980"/>
    </source>
</evidence>
<comment type="function">
    <text evidence="4 6">One of the primary rRNA binding proteins, it binds directly to 16S rRNA where it helps nucleate assembly of the platform of the 30S subunit by binding and bridging several RNA helices of the 16S rRNA.</text>
</comment>
<sequence length="89" mass="10634">MAITKEIKEQIKKEHQLHESDTGSVEVQVALLTRRINDITAHLQQFKKDHHSRRSLLIMVGQRRGLLDYLKKKDYDRYQALIQKLNIRR</sequence>
<keyword evidence="4 6" id="KW-0694">RNA-binding</keyword>
<dbReference type="GO" id="GO:0022627">
    <property type="term" value="C:cytosolic small ribosomal subunit"/>
    <property type="evidence" value="ECO:0007669"/>
    <property type="project" value="TreeGrafter"/>
</dbReference>
<comment type="caution">
    <text evidence="7">The sequence shown here is derived from an EMBL/GenBank/DDBJ whole genome shotgun (WGS) entry which is preliminary data.</text>
</comment>
<proteinExistence type="inferred from homology"/>
<dbReference type="NCBIfam" id="TIGR00952">
    <property type="entry name" value="S15_bact"/>
    <property type="match status" value="1"/>
</dbReference>
<dbReference type="InterPro" id="IPR000589">
    <property type="entry name" value="Ribosomal_uS15"/>
</dbReference>
<dbReference type="AlphaFoldDB" id="A0A3A4QYN3"/>